<keyword evidence="2" id="KW-1185">Reference proteome</keyword>
<dbReference type="EMBL" id="BORS01000010">
    <property type="protein sequence ID" value="GIO43390.1"/>
    <property type="molecule type" value="Genomic_DNA"/>
</dbReference>
<reference evidence="1" key="1">
    <citation type="submission" date="2021-03" db="EMBL/GenBank/DDBJ databases">
        <title>Antimicrobial resistance genes in bacteria isolated from Japanese honey, and their potential for conferring macrolide and lincosamide resistance in the American foulbrood pathogen Paenibacillus larvae.</title>
        <authorList>
            <person name="Okamoto M."/>
            <person name="Kumagai M."/>
            <person name="Kanamori H."/>
            <person name="Takamatsu D."/>
        </authorList>
    </citation>
    <scope>NUCLEOTIDE SEQUENCE</scope>
    <source>
        <strain evidence="1">J41TS4</strain>
    </source>
</reference>
<dbReference type="Proteomes" id="UP000678895">
    <property type="component" value="Unassembled WGS sequence"/>
</dbReference>
<dbReference type="AlphaFoldDB" id="A0A920CLE8"/>
<proteinExistence type="predicted"/>
<evidence type="ECO:0000313" key="2">
    <source>
        <dbReference type="Proteomes" id="UP000678895"/>
    </source>
</evidence>
<name>A0A920CLE8_9BACL</name>
<gene>
    <name evidence="1" type="ORF">J41TS4_31480</name>
</gene>
<comment type="caution">
    <text evidence="1">The sequence shown here is derived from an EMBL/GenBank/DDBJ whole genome shotgun (WGS) entry which is preliminary data.</text>
</comment>
<accession>A0A920CLE8</accession>
<organism evidence="1 2">
    <name type="scientific">Paenibacillus apis</name>
    <dbReference type="NCBI Taxonomy" id="1792174"/>
    <lineage>
        <taxon>Bacteria</taxon>
        <taxon>Bacillati</taxon>
        <taxon>Bacillota</taxon>
        <taxon>Bacilli</taxon>
        <taxon>Bacillales</taxon>
        <taxon>Paenibacillaceae</taxon>
        <taxon>Paenibacillus</taxon>
    </lineage>
</organism>
<protein>
    <submittedName>
        <fullName evidence="1">Uncharacterized protein</fullName>
    </submittedName>
</protein>
<sequence>MASQRSERDEILLKISLSIHEKNIIKSMDISEIDLTFADLSELIADQSWMM</sequence>
<evidence type="ECO:0000313" key="1">
    <source>
        <dbReference type="EMBL" id="GIO43390.1"/>
    </source>
</evidence>
<dbReference type="RefSeq" id="WP_301628481.1">
    <property type="nucleotide sequence ID" value="NZ_BORS01000010.1"/>
</dbReference>